<dbReference type="RefSeq" id="WP_231002440.1">
    <property type="nucleotide sequence ID" value="NZ_JAJNEC010000003.1"/>
</dbReference>
<dbReference type="EMBL" id="JAJNEC010000003">
    <property type="protein sequence ID" value="MCD2421535.1"/>
    <property type="molecule type" value="Genomic_DNA"/>
</dbReference>
<gene>
    <name evidence="7" type="ORF">LQ567_02095</name>
</gene>
<evidence type="ECO:0000313" key="8">
    <source>
        <dbReference type="Proteomes" id="UP001199816"/>
    </source>
</evidence>
<dbReference type="PANTHER" id="PTHR22298">
    <property type="entry name" value="ENDO-1,4-BETA-GLUCANASE"/>
    <property type="match status" value="1"/>
</dbReference>
<keyword evidence="5" id="KW-0624">Polysaccharide degradation</keyword>
<keyword evidence="4" id="KW-0326">Glycosidase</keyword>
<evidence type="ECO:0000256" key="4">
    <source>
        <dbReference type="ARBA" id="ARBA00023295"/>
    </source>
</evidence>
<comment type="caution">
    <text evidence="7">The sequence shown here is derived from an EMBL/GenBank/DDBJ whole genome shotgun (WGS) entry which is preliminary data.</text>
</comment>
<dbReference type="InterPro" id="IPR014756">
    <property type="entry name" value="Ig_E-set"/>
</dbReference>
<keyword evidence="8" id="KW-1185">Reference proteome</keyword>
<dbReference type="CDD" id="cd02850">
    <property type="entry name" value="E_set_Cellulase_N"/>
    <property type="match status" value="1"/>
</dbReference>
<evidence type="ECO:0000256" key="5">
    <source>
        <dbReference type="ARBA" id="ARBA00023326"/>
    </source>
</evidence>
<keyword evidence="3" id="KW-0119">Carbohydrate metabolism</keyword>
<dbReference type="InterPro" id="IPR004197">
    <property type="entry name" value="Cellulase_Ig-like"/>
</dbReference>
<dbReference type="Gene3D" id="2.60.40.10">
    <property type="entry name" value="Immunoglobulins"/>
    <property type="match status" value="1"/>
</dbReference>
<evidence type="ECO:0000256" key="2">
    <source>
        <dbReference type="ARBA" id="ARBA00022801"/>
    </source>
</evidence>
<dbReference type="GO" id="GO:0016787">
    <property type="term" value="F:hydrolase activity"/>
    <property type="evidence" value="ECO:0007669"/>
    <property type="project" value="UniProtKB-KW"/>
</dbReference>
<dbReference type="Pfam" id="PF00759">
    <property type="entry name" value="Glyco_hydro_9"/>
    <property type="match status" value="1"/>
</dbReference>
<accession>A0ABS8PKC1</accession>
<proteinExistence type="inferred from homology"/>
<dbReference type="InterPro" id="IPR001701">
    <property type="entry name" value="Glyco_hydro_9"/>
</dbReference>
<dbReference type="Proteomes" id="UP001199816">
    <property type="component" value="Unassembled WGS sequence"/>
</dbReference>
<comment type="similarity">
    <text evidence="1">Belongs to the glycosyl hydrolase 9 (cellulase E) family.</text>
</comment>
<dbReference type="PROSITE" id="PS51677">
    <property type="entry name" value="NODB"/>
    <property type="match status" value="1"/>
</dbReference>
<dbReference type="Gene3D" id="1.50.10.10">
    <property type="match status" value="1"/>
</dbReference>
<dbReference type="SUPFAM" id="SSF81296">
    <property type="entry name" value="E set domains"/>
    <property type="match status" value="1"/>
</dbReference>
<dbReference type="Pfam" id="PF01522">
    <property type="entry name" value="Polysacc_deac_1"/>
    <property type="match status" value="1"/>
</dbReference>
<protein>
    <submittedName>
        <fullName evidence="7">Glycoside hydrolase family 9 protein</fullName>
    </submittedName>
</protein>
<evidence type="ECO:0000313" key="7">
    <source>
        <dbReference type="EMBL" id="MCD2421535.1"/>
    </source>
</evidence>
<dbReference type="InterPro" id="IPR013783">
    <property type="entry name" value="Ig-like_fold"/>
</dbReference>
<sequence length="819" mass="92252">MVLLLKKILPAIALSALLATGYGQSWVRINQLGYTEKDIKVAVLVSKNAITCTRFSLVDAVSNKVVYTSDKVQSFPAYAAFESGFRLNFTAFQKPGSYYIKAGDVVSPVFPVNNQVYDGTADFVLKYMRQQRSRFNPFLNDSCHTADGFIVYHKDPRKDSTRIDVAGGWHDASDYLQYLPTSANATFQLLFAYMKNPGSFEDRHDASGRAGSNGVPDILDEARWGLEWMVKMNPGKEEYYNQIADDRDHRGMRLPNQDTVTYAPHMGLSRPVYFISGKPQGPKYQNRTKGVASSAGKFASAFALGAKILQGYDPVFAATLTEKARDAYAFGKKYPGNNQTIPFGAPYFYEEDNYVDDMELAALSLYEVDKKTHYLDEAIGFARQEPVTPWMGADTARHYQWYPFLNLGHYLGTGHGNNRGEYLSFMKEGIDRVKKRGAGNPFLMGVPFIWCSNNLTVAILTQISLYKEASGDHQYDELEAALRDWLLGCNPWGTSMICDLPEKGVAPKDPHSAFTHLHGYKISGGLVDGPIYGSIWNKLIGIKLYKPDSFAAFQSPLVIYHDDYGDYSSNEPTMDGTASLTYYFSKMQATASGTDVVRRDTEGAVIGMPGKKVYLIFSAHDKGEGGAYIQQVLKKQGVKASFFFTGDFLRDPQFRPAVLQLKKEGHYIASHSDKHLLYNDWKQRDSLLVSKEQFVTDLDHAYQTLAEMGIPKGRWFLPPYEWYNKDIVAWAREQGLTVINFTPGTGTNADYTWPEQSNYKSSAQLLSQLKKVESEKGLAGNFLLIHYGTDERRTDKFYHQLETIIRFLRARGYQLERLP</sequence>
<name>A0ABS8PKC1_9BACT</name>
<keyword evidence="2 7" id="KW-0378">Hydrolase</keyword>
<dbReference type="SUPFAM" id="SSF48208">
    <property type="entry name" value="Six-hairpin glycosidases"/>
    <property type="match status" value="1"/>
</dbReference>
<feature type="domain" description="NodB homology" evidence="6">
    <location>
        <begin position="611"/>
        <end position="816"/>
    </location>
</feature>
<dbReference type="InterPro" id="IPR011330">
    <property type="entry name" value="Glyco_hydro/deAcase_b/a-brl"/>
</dbReference>
<dbReference type="InterPro" id="IPR008928">
    <property type="entry name" value="6-hairpin_glycosidase_sf"/>
</dbReference>
<organism evidence="7 8">
    <name type="scientific">Niabella pedocola</name>
    <dbReference type="NCBI Taxonomy" id="1752077"/>
    <lineage>
        <taxon>Bacteria</taxon>
        <taxon>Pseudomonadati</taxon>
        <taxon>Bacteroidota</taxon>
        <taxon>Chitinophagia</taxon>
        <taxon>Chitinophagales</taxon>
        <taxon>Chitinophagaceae</taxon>
        <taxon>Niabella</taxon>
    </lineage>
</organism>
<reference evidence="7 8" key="1">
    <citation type="submission" date="2021-11" db="EMBL/GenBank/DDBJ databases">
        <title>Genomic of Niabella pedocola.</title>
        <authorList>
            <person name="Wu T."/>
        </authorList>
    </citation>
    <scope>NUCLEOTIDE SEQUENCE [LARGE SCALE GENOMIC DNA]</scope>
    <source>
        <strain evidence="7 8">JCM 31011</strain>
    </source>
</reference>
<dbReference type="InterPro" id="IPR002509">
    <property type="entry name" value="NODB_dom"/>
</dbReference>
<dbReference type="SUPFAM" id="SSF88713">
    <property type="entry name" value="Glycoside hydrolase/deacetylase"/>
    <property type="match status" value="1"/>
</dbReference>
<dbReference type="Gene3D" id="3.20.20.370">
    <property type="entry name" value="Glycoside hydrolase/deacetylase"/>
    <property type="match status" value="1"/>
</dbReference>
<evidence type="ECO:0000256" key="3">
    <source>
        <dbReference type="ARBA" id="ARBA00023277"/>
    </source>
</evidence>
<dbReference type="InterPro" id="IPR012341">
    <property type="entry name" value="6hp_glycosidase-like_sf"/>
</dbReference>
<evidence type="ECO:0000256" key="1">
    <source>
        <dbReference type="ARBA" id="ARBA00007072"/>
    </source>
</evidence>
<evidence type="ECO:0000259" key="6">
    <source>
        <dbReference type="PROSITE" id="PS51677"/>
    </source>
</evidence>
<dbReference type="Pfam" id="PF02927">
    <property type="entry name" value="CelD_N"/>
    <property type="match status" value="1"/>
</dbReference>
<dbReference type="CDD" id="cd10917">
    <property type="entry name" value="CE4_NodB_like_6s_7s"/>
    <property type="match status" value="1"/>
</dbReference>